<organism evidence="3 4">
    <name type="scientific">Sphingopyxis witflariensis</name>
    <dbReference type="NCBI Taxonomy" id="173675"/>
    <lineage>
        <taxon>Bacteria</taxon>
        <taxon>Pseudomonadati</taxon>
        <taxon>Pseudomonadota</taxon>
        <taxon>Alphaproteobacteria</taxon>
        <taxon>Sphingomonadales</taxon>
        <taxon>Sphingomonadaceae</taxon>
        <taxon>Sphingopyxis</taxon>
    </lineage>
</organism>
<dbReference type="InterPro" id="IPR011009">
    <property type="entry name" value="Kinase-like_dom_sf"/>
</dbReference>
<dbReference type="Gene3D" id="3.90.1200.10">
    <property type="match status" value="1"/>
</dbReference>
<reference evidence="3 4" key="1">
    <citation type="journal article" date="2002" name="Int. J. Syst. Evol. Microbiol.">
        <title>Sphingopyxis witflariensis sp. nov., isolated from activated sludge.</title>
        <authorList>
            <person name="Kampfer P."/>
            <person name="Witzenberger R."/>
            <person name="Denner E.B."/>
            <person name="Busse H.J."/>
            <person name="Neef A."/>
        </authorList>
    </citation>
    <scope>NUCLEOTIDE SEQUENCE [LARGE SCALE GENOMIC DNA]</scope>
    <source>
        <strain evidence="3 4">DSM 14551</strain>
    </source>
</reference>
<feature type="compositionally biased region" description="Basic and acidic residues" evidence="1">
    <location>
        <begin position="25"/>
        <end position="35"/>
    </location>
</feature>
<dbReference type="CDD" id="cd05154">
    <property type="entry name" value="ACAD10_11_N-like"/>
    <property type="match status" value="1"/>
</dbReference>
<evidence type="ECO:0000313" key="4">
    <source>
        <dbReference type="Proteomes" id="UP000197097"/>
    </source>
</evidence>
<dbReference type="PANTHER" id="PTHR21310:SF40">
    <property type="entry name" value="AMINOGLYCOSIDE PHOSPHOTRANSFERASE DOMAIN-CONTAINING PROTEIN-RELATED"/>
    <property type="match status" value="1"/>
</dbReference>
<keyword evidence="4" id="KW-1185">Reference proteome</keyword>
<dbReference type="InterPro" id="IPR051678">
    <property type="entry name" value="AGP_Transferase"/>
</dbReference>
<dbReference type="Gene3D" id="3.30.200.20">
    <property type="entry name" value="Phosphorylase Kinase, domain 1"/>
    <property type="match status" value="1"/>
</dbReference>
<gene>
    <name evidence="3" type="ORF">CDQ91_16435</name>
</gene>
<sequence>MHNTLRQSHGRWPHRHDLEPTQWDRSSDLRGERQTRQRSLPQPGRVESSMSGSQTIDREAMRKGLQAWLRQKFADLGDLTLSPLRFPSGTGNSAETMFATMAYEADGEHRERALVIRRQLAGTDLFLDADIRLPHRMMEALALHPHIPAPRALGVEPDPAPIGSPFLVMEAIEGRVVDQVPNYNVEGWLADLPIEQRREIWLRAIGTLARLHRIDWRQGFSFLDDRQRGEPGIDQFLAWTRDWYIWAKAGRRLEVADAALDYLMANKPRDTDVSVLWGDPTPANMMFGPDLSVAALIDFEMASLGPGEADLAWWLEAEENFSTLSGVARLEGLPSRAEIIAHYEAERGRPVADLDYYSMLAWFRMNIVGIRFSDRLVGEGRMPAGTDVLTNNPATMLMARKLGMPDASPGEGFMAMVNGMAGAGA</sequence>
<feature type="domain" description="Aminoglycoside phosphotransferase" evidence="2">
    <location>
        <begin position="128"/>
        <end position="316"/>
    </location>
</feature>
<feature type="region of interest" description="Disordered" evidence="1">
    <location>
        <begin position="1"/>
        <end position="55"/>
    </location>
</feature>
<comment type="caution">
    <text evidence="3">The sequence shown here is derived from an EMBL/GenBank/DDBJ whole genome shotgun (WGS) entry which is preliminary data.</text>
</comment>
<dbReference type="InterPro" id="IPR041726">
    <property type="entry name" value="ACAD10_11_N"/>
</dbReference>
<dbReference type="SUPFAM" id="SSF56112">
    <property type="entry name" value="Protein kinase-like (PK-like)"/>
    <property type="match status" value="1"/>
</dbReference>
<evidence type="ECO:0000259" key="2">
    <source>
        <dbReference type="Pfam" id="PF01636"/>
    </source>
</evidence>
<dbReference type="GO" id="GO:0016740">
    <property type="term" value="F:transferase activity"/>
    <property type="evidence" value="ECO:0007669"/>
    <property type="project" value="UniProtKB-KW"/>
</dbReference>
<name>A0A246JNI9_9SPHN</name>
<proteinExistence type="predicted"/>
<keyword evidence="3" id="KW-0808">Transferase</keyword>
<dbReference type="InterPro" id="IPR002575">
    <property type="entry name" value="Aminoglycoside_PTrfase"/>
</dbReference>
<dbReference type="PANTHER" id="PTHR21310">
    <property type="entry name" value="AMINOGLYCOSIDE PHOSPHOTRANSFERASE-RELATED-RELATED"/>
    <property type="match status" value="1"/>
</dbReference>
<evidence type="ECO:0000313" key="3">
    <source>
        <dbReference type="EMBL" id="OWQ94218.1"/>
    </source>
</evidence>
<dbReference type="Proteomes" id="UP000197097">
    <property type="component" value="Unassembled WGS sequence"/>
</dbReference>
<dbReference type="EMBL" id="NISJ01000010">
    <property type="protein sequence ID" value="OWQ94218.1"/>
    <property type="molecule type" value="Genomic_DNA"/>
</dbReference>
<dbReference type="AlphaFoldDB" id="A0A246JNI9"/>
<dbReference type="Pfam" id="PF01636">
    <property type="entry name" value="APH"/>
    <property type="match status" value="1"/>
</dbReference>
<protein>
    <submittedName>
        <fullName evidence="3">Phosphotransferase</fullName>
    </submittedName>
</protein>
<evidence type="ECO:0000256" key="1">
    <source>
        <dbReference type="SAM" id="MobiDB-lite"/>
    </source>
</evidence>
<accession>A0A246JNI9</accession>